<dbReference type="Gene3D" id="3.20.20.80">
    <property type="entry name" value="Glycosidases"/>
    <property type="match status" value="1"/>
</dbReference>
<accession>A0A1B0BIP0</accession>
<evidence type="ECO:0000313" key="2">
    <source>
        <dbReference type="EnsemblMetazoa" id="GPPI031391-PA"/>
    </source>
</evidence>
<protein>
    <submittedName>
        <fullName evidence="2">Uncharacterized protein</fullName>
    </submittedName>
</protein>
<dbReference type="STRING" id="67801.A0A1B0BIP0"/>
<feature type="region of interest" description="Disordered" evidence="1">
    <location>
        <begin position="145"/>
        <end position="167"/>
    </location>
</feature>
<evidence type="ECO:0000256" key="1">
    <source>
        <dbReference type="SAM" id="MobiDB-lite"/>
    </source>
</evidence>
<dbReference type="AlphaFoldDB" id="A0A1B0BIP0"/>
<dbReference type="EMBL" id="JXJN01015022">
    <property type="status" value="NOT_ANNOTATED_CDS"/>
    <property type="molecule type" value="Genomic_DNA"/>
</dbReference>
<name>A0A1B0BIP0_9MUSC</name>
<organism evidence="2 3">
    <name type="scientific">Glossina palpalis gambiensis</name>
    <dbReference type="NCBI Taxonomy" id="67801"/>
    <lineage>
        <taxon>Eukaryota</taxon>
        <taxon>Metazoa</taxon>
        <taxon>Ecdysozoa</taxon>
        <taxon>Arthropoda</taxon>
        <taxon>Hexapoda</taxon>
        <taxon>Insecta</taxon>
        <taxon>Pterygota</taxon>
        <taxon>Neoptera</taxon>
        <taxon>Endopterygota</taxon>
        <taxon>Diptera</taxon>
        <taxon>Brachycera</taxon>
        <taxon>Muscomorpha</taxon>
        <taxon>Hippoboscoidea</taxon>
        <taxon>Glossinidae</taxon>
        <taxon>Glossina</taxon>
    </lineage>
</organism>
<proteinExistence type="predicted"/>
<dbReference type="EnsemblMetazoa" id="GPPI031391-RA">
    <property type="protein sequence ID" value="GPPI031391-PA"/>
    <property type="gene ID" value="GPPI031391"/>
</dbReference>
<sequence>MVIMWAKYLQPIIISTVWFQLIKQTGKYRIAGEQGIDSNWRSEVRHLFKSIEFNSVFVQGDRILKICDSLSFPSFWLHEIQCFGFFIDVSEFVICLQHGFEGIAWESWSQLIGRADNKFFVNLAPHPHLAHQQLEPPDNCQPTFSVFPPHSDNRQQQHQQQQNSNRTSITHRHTFICTHIVSKCILRNIFPVHPSIPAFG</sequence>
<evidence type="ECO:0000313" key="3">
    <source>
        <dbReference type="Proteomes" id="UP000092460"/>
    </source>
</evidence>
<dbReference type="Proteomes" id="UP000092460">
    <property type="component" value="Unassembled WGS sequence"/>
</dbReference>
<reference evidence="3" key="1">
    <citation type="submission" date="2015-01" db="EMBL/GenBank/DDBJ databases">
        <authorList>
            <person name="Aksoy S."/>
            <person name="Warren W."/>
            <person name="Wilson R.K."/>
        </authorList>
    </citation>
    <scope>NUCLEOTIDE SEQUENCE [LARGE SCALE GENOMIC DNA]</scope>
    <source>
        <strain evidence="3">IAEA</strain>
    </source>
</reference>
<keyword evidence="3" id="KW-1185">Reference proteome</keyword>
<reference evidence="2" key="2">
    <citation type="submission" date="2020-05" db="UniProtKB">
        <authorList>
            <consortium name="EnsemblMetazoa"/>
        </authorList>
    </citation>
    <scope>IDENTIFICATION</scope>
    <source>
        <strain evidence="2">IAEA</strain>
    </source>
</reference>
<dbReference type="VEuPathDB" id="VectorBase:GPPI031391"/>